<dbReference type="Gene3D" id="3.10.270.10">
    <property type="entry name" value="Urate Oxidase"/>
    <property type="match status" value="1"/>
</dbReference>
<dbReference type="EMBL" id="QDKL01000001">
    <property type="protein sequence ID" value="RZF22413.1"/>
    <property type="molecule type" value="Genomic_DNA"/>
</dbReference>
<evidence type="ECO:0000256" key="1">
    <source>
        <dbReference type="ARBA" id="ARBA00022801"/>
    </source>
</evidence>
<gene>
    <name evidence="2" type="ORF">DAY19_01180</name>
</gene>
<dbReference type="InterPro" id="IPR003801">
    <property type="entry name" value="GTP_cyclohydrolase_FolE2/MptA"/>
</dbReference>
<name>A0ABY0IJX2_9BACT</name>
<proteinExistence type="predicted"/>
<dbReference type="RefSeq" id="WP_114705358.1">
    <property type="nucleotide sequence ID" value="NZ_QDKL01000001.1"/>
</dbReference>
<dbReference type="PANTHER" id="PTHR36445">
    <property type="entry name" value="GTP CYCLOHYDROLASE MPTA"/>
    <property type="match status" value="1"/>
</dbReference>
<sequence>MKNIEALRNSSEDILNCQIKDDTGLNDFQKTANDVHIAIPKVGIERFRIPLNFEHRDGSVRSTDAQASMFVFLEAHKTGANMSRFCNILQAEGLEKNVNNEFFATVLRRYRTDLRDYDTEPLIPQAHLTLDFNYPVKQQSLKSGNWGWQYYNVSMEGIEGRDGIPYINLTLKYEYSSTCPCSLSMSKQYEEQYRNGETTEGSGIASAHSQRSVATITVKYKAESKFHVEDLIELMRIALPTETQSLVKRLDEQAFAILNGDNPMFVEHSTRRISEVLNSEKEILDWQAKVEHLESLHSHNAVGYIRKEHPKA</sequence>
<dbReference type="PANTHER" id="PTHR36445:SF1">
    <property type="entry name" value="GTP CYCLOHYDROLASE MPTA"/>
    <property type="match status" value="1"/>
</dbReference>
<dbReference type="Pfam" id="PF02649">
    <property type="entry name" value="GCHY-1"/>
    <property type="match status" value="1"/>
</dbReference>
<keyword evidence="1" id="KW-0378">Hydrolase</keyword>
<organism evidence="2 3">
    <name type="scientific">Halobacteriovorax vibrionivorans</name>
    <dbReference type="NCBI Taxonomy" id="2152716"/>
    <lineage>
        <taxon>Bacteria</taxon>
        <taxon>Pseudomonadati</taxon>
        <taxon>Bdellovibrionota</taxon>
        <taxon>Bacteriovoracia</taxon>
        <taxon>Bacteriovoracales</taxon>
        <taxon>Halobacteriovoraceae</taxon>
        <taxon>Halobacteriovorax</taxon>
    </lineage>
</organism>
<protein>
    <submittedName>
        <fullName evidence="2">GTP cyclohydrolase I FolE2</fullName>
    </submittedName>
</protein>
<accession>A0ABY0IJX2</accession>
<comment type="caution">
    <text evidence="2">The sequence shown here is derived from an EMBL/GenBank/DDBJ whole genome shotgun (WGS) entry which is preliminary data.</text>
</comment>
<evidence type="ECO:0000313" key="2">
    <source>
        <dbReference type="EMBL" id="RZF22413.1"/>
    </source>
</evidence>
<dbReference type="NCBIfam" id="NF010200">
    <property type="entry name" value="PRK13674.1-1"/>
    <property type="match status" value="1"/>
</dbReference>
<keyword evidence="3" id="KW-1185">Reference proteome</keyword>
<reference evidence="3" key="1">
    <citation type="journal article" date="2019" name="Int. J. Syst. Evol. Microbiol.">
        <title>Halobacteriovorax valvorus sp. nov., a novel prokaryotic predator isolated from coastal seawater of China.</title>
        <authorList>
            <person name="Chen M.-X."/>
        </authorList>
    </citation>
    <scope>NUCLEOTIDE SEQUENCE [LARGE SCALE GENOMIC DNA]</scope>
    <source>
        <strain evidence="3">BL9</strain>
    </source>
</reference>
<dbReference type="Proteomes" id="UP000443582">
    <property type="component" value="Unassembled WGS sequence"/>
</dbReference>
<evidence type="ECO:0000313" key="3">
    <source>
        <dbReference type="Proteomes" id="UP000443582"/>
    </source>
</evidence>